<dbReference type="GO" id="GO:0071004">
    <property type="term" value="C:U2-type prespliceosome"/>
    <property type="evidence" value="ECO:0007669"/>
    <property type="project" value="TreeGrafter"/>
</dbReference>
<keyword evidence="2" id="KW-0507">mRNA processing</keyword>
<evidence type="ECO:0000313" key="8">
    <source>
        <dbReference type="Proteomes" id="UP000095085"/>
    </source>
</evidence>
<dbReference type="InterPro" id="IPR003107">
    <property type="entry name" value="HAT"/>
</dbReference>
<comment type="similarity">
    <text evidence="6">Belongs to the PRP39 family.</text>
</comment>
<dbReference type="Proteomes" id="UP000095085">
    <property type="component" value="Unassembled WGS sequence"/>
</dbReference>
<evidence type="ECO:0000256" key="1">
    <source>
        <dbReference type="ARBA" id="ARBA00004123"/>
    </source>
</evidence>
<evidence type="ECO:0000256" key="6">
    <source>
        <dbReference type="ARBA" id="ARBA00038019"/>
    </source>
</evidence>
<dbReference type="PANTHER" id="PTHR17204:SF5">
    <property type="entry name" value="PRE-MRNA-PROCESSING FACTOR 39"/>
    <property type="match status" value="1"/>
</dbReference>
<dbReference type="InterPro" id="IPR011990">
    <property type="entry name" value="TPR-like_helical_dom_sf"/>
</dbReference>
<dbReference type="Gene3D" id="1.25.40.10">
    <property type="entry name" value="Tetratricopeptide repeat domain"/>
    <property type="match status" value="2"/>
</dbReference>
<dbReference type="STRING" id="984485.A0A1E4RQ48"/>
<dbReference type="RefSeq" id="XP_020078425.1">
    <property type="nucleotide sequence ID" value="XM_020218284.1"/>
</dbReference>
<protein>
    <submittedName>
        <fullName evidence="7">Uncharacterized protein</fullName>
    </submittedName>
</protein>
<keyword evidence="3" id="KW-0677">Repeat</keyword>
<dbReference type="EMBL" id="KV454538">
    <property type="protein sequence ID" value="ODV69358.1"/>
    <property type="molecule type" value="Genomic_DNA"/>
</dbReference>
<keyword evidence="5" id="KW-0539">Nucleus</keyword>
<evidence type="ECO:0000256" key="5">
    <source>
        <dbReference type="ARBA" id="ARBA00023242"/>
    </source>
</evidence>
<evidence type="ECO:0000256" key="2">
    <source>
        <dbReference type="ARBA" id="ARBA00022664"/>
    </source>
</evidence>
<evidence type="ECO:0000313" key="7">
    <source>
        <dbReference type="EMBL" id="ODV69358.1"/>
    </source>
</evidence>
<name>A0A1E4RQ48_9ASCO</name>
<keyword evidence="4" id="KW-0508">mRNA splicing</keyword>
<dbReference type="GO" id="GO:0000243">
    <property type="term" value="C:commitment complex"/>
    <property type="evidence" value="ECO:0007669"/>
    <property type="project" value="TreeGrafter"/>
</dbReference>
<dbReference type="Pfam" id="PF23240">
    <property type="entry name" value="HAT_PRP39_N"/>
    <property type="match status" value="1"/>
</dbReference>
<dbReference type="SMART" id="SM00386">
    <property type="entry name" value="HAT"/>
    <property type="match status" value="5"/>
</dbReference>
<accession>A0A1E4RQ48</accession>
<dbReference type="InterPro" id="IPR059164">
    <property type="entry name" value="HAT_PRP39_C"/>
</dbReference>
<dbReference type="AlphaFoldDB" id="A0A1E4RQ48"/>
<dbReference type="OrthoDB" id="10265668at2759"/>
<dbReference type="Pfam" id="PF23241">
    <property type="entry name" value="HAT_PRP39_C"/>
    <property type="match status" value="1"/>
</dbReference>
<dbReference type="GO" id="GO:0005685">
    <property type="term" value="C:U1 snRNP"/>
    <property type="evidence" value="ECO:0007669"/>
    <property type="project" value="TreeGrafter"/>
</dbReference>
<organism evidence="7 8">
    <name type="scientific">Hyphopichia burtonii NRRL Y-1933</name>
    <dbReference type="NCBI Taxonomy" id="984485"/>
    <lineage>
        <taxon>Eukaryota</taxon>
        <taxon>Fungi</taxon>
        <taxon>Dikarya</taxon>
        <taxon>Ascomycota</taxon>
        <taxon>Saccharomycotina</taxon>
        <taxon>Pichiomycetes</taxon>
        <taxon>Debaryomycetaceae</taxon>
        <taxon>Hyphopichia</taxon>
    </lineage>
</organism>
<evidence type="ECO:0000256" key="3">
    <source>
        <dbReference type="ARBA" id="ARBA00022737"/>
    </source>
</evidence>
<comment type="subcellular location">
    <subcellularLocation>
        <location evidence="1">Nucleus</location>
    </subcellularLocation>
</comment>
<evidence type="ECO:0000256" key="4">
    <source>
        <dbReference type="ARBA" id="ARBA00023187"/>
    </source>
</evidence>
<reference evidence="8" key="1">
    <citation type="submission" date="2016-05" db="EMBL/GenBank/DDBJ databases">
        <title>Comparative genomics of biotechnologically important yeasts.</title>
        <authorList>
            <consortium name="DOE Joint Genome Institute"/>
            <person name="Riley R."/>
            <person name="Haridas S."/>
            <person name="Wolfe K.H."/>
            <person name="Lopes M.R."/>
            <person name="Hittinger C.T."/>
            <person name="Goker M."/>
            <person name="Salamov A."/>
            <person name="Wisecaver J."/>
            <person name="Long T.M."/>
            <person name="Aerts A.L."/>
            <person name="Barry K."/>
            <person name="Choi C."/>
            <person name="Clum A."/>
            <person name="Coughlan A.Y."/>
            <person name="Deshpande S."/>
            <person name="Douglass A.P."/>
            <person name="Hanson S.J."/>
            <person name="Klenk H.-P."/>
            <person name="Labutti K."/>
            <person name="Lapidus A."/>
            <person name="Lindquist E."/>
            <person name="Lipzen A."/>
            <person name="Meier-Kolthoff J.P."/>
            <person name="Ohm R.A."/>
            <person name="Otillar R.P."/>
            <person name="Pangilinan J."/>
            <person name="Peng Y."/>
            <person name="Rokas A."/>
            <person name="Rosa C.A."/>
            <person name="Scheuner C."/>
            <person name="Sibirny A.A."/>
            <person name="Slot J.C."/>
            <person name="Stielow J.B."/>
            <person name="Sun H."/>
            <person name="Kurtzman C.P."/>
            <person name="Blackwell M."/>
            <person name="Grigoriev I.V."/>
            <person name="Jeffries T.W."/>
        </authorList>
    </citation>
    <scope>NUCLEOTIDE SEQUENCE [LARGE SCALE GENOMIC DNA]</scope>
    <source>
        <strain evidence="8">NRRL Y-1933</strain>
    </source>
</reference>
<gene>
    <name evidence="7" type="ORF">HYPBUDRAFT_103628</name>
</gene>
<keyword evidence="8" id="KW-1185">Reference proteome</keyword>
<dbReference type="SUPFAM" id="SSF48452">
    <property type="entry name" value="TPR-like"/>
    <property type="match status" value="1"/>
</dbReference>
<dbReference type="GeneID" id="30992834"/>
<dbReference type="PANTHER" id="PTHR17204">
    <property type="entry name" value="PRE-MRNA PROCESSING PROTEIN PRP39-RELATED"/>
    <property type="match status" value="1"/>
</dbReference>
<dbReference type="GO" id="GO:0000395">
    <property type="term" value="P:mRNA 5'-splice site recognition"/>
    <property type="evidence" value="ECO:0007669"/>
    <property type="project" value="TreeGrafter"/>
</dbReference>
<sequence>MIEEDFRLPSELSLGSADIRILIDDETNSGTLPRKPASEYEAFDKLKRSVEECPNDLKRWDKVFVALDDKFEQLYDPDQSTKPENGSDIDSKFKEYVRVIYQDLLNRFPYLSEYWKKYLILEYKLNGIQSSIDVLEDSVRQFPHSIDLWSDYLSALISQYELIEDTSKREEQIKFIKGQFGLCLDKNGLHFNSDPLWDSYINFEKSLNENQESSKDILRIYLKLIRIPLYQYAQYFNSFVEINKSFEISEIIEGDDLSEYLQKFQKTSIDELSLIEKHQIIDDYSYAVFTKTQQAVNDKWTFESSLTIQGFNILDLDSTEQETEKWNSYLNYEINNLKKLESSKEKEKQFQFDIIIELFERSLIPNCLFNKSWLKYLAFISIFQEESDSKYARIKGIYDRAVSKFIPLNETYFRFTCVDFLMKYDKFEIANEYLFDLIKLYLGQTNNKMYHQREYLLSVRELLKLWSNYVPSSVIISTLDDIITSYFDEVDRYKSKTNEETSKYEFKPAYVSTLENLLNDQSICIIISEYLEYLKLYPDSSNPTKIREFFNKYFQVNAVAKSTFFWKFFVEYEGMIQHNMTNLKRIISFMKSYSSLPKSVVDALLDLNYEIISANYAQTLKESNGFPEESIISYNCDISNSVVMNKSAGERIIHNNHFIHSDIETRLSRGRQQTPSDTKESLLRLARKQADSPGLFRDFTPEITNKIEDKWIPLNTSEIETPPLPTFKNVEKAASSFTHPK</sequence>
<proteinExistence type="inferred from homology"/>
<dbReference type="GO" id="GO:0030627">
    <property type="term" value="F:pre-mRNA 5'-splice site binding"/>
    <property type="evidence" value="ECO:0007669"/>
    <property type="project" value="TreeGrafter"/>
</dbReference>